<evidence type="ECO:0000313" key="8">
    <source>
        <dbReference type="Proteomes" id="UP001293718"/>
    </source>
</evidence>
<proteinExistence type="inferred from homology"/>
<keyword evidence="7" id="KW-0282">Flagellum</keyword>
<dbReference type="InterPro" id="IPR019776">
    <property type="entry name" value="Flagellar_basal_body_rod_CS"/>
</dbReference>
<keyword evidence="7" id="KW-0966">Cell projection</keyword>
<reference evidence="7 8" key="1">
    <citation type="submission" date="2023-11" db="EMBL/GenBank/DDBJ databases">
        <title>Draft genome of Azohydromonas lata strain H1 (DSM1123), a polyhydroxyalkanoate producer.</title>
        <authorList>
            <person name="Traversa D."/>
            <person name="D'Addabbo P."/>
            <person name="Pazzani C."/>
            <person name="Manzari C."/>
            <person name="Chiara M."/>
            <person name="Scrascia M."/>
        </authorList>
    </citation>
    <scope>NUCLEOTIDE SEQUENCE [LARGE SCALE GENOMIC DNA]</scope>
    <source>
        <strain evidence="7 8">H1</strain>
    </source>
</reference>
<feature type="domain" description="Flagellar basal body rod protein N-terminal" evidence="6">
    <location>
        <begin position="11"/>
        <end position="39"/>
    </location>
</feature>
<organism evidence="7 8">
    <name type="scientific">Azohydromonas lata</name>
    <dbReference type="NCBI Taxonomy" id="45677"/>
    <lineage>
        <taxon>Bacteria</taxon>
        <taxon>Pseudomonadati</taxon>
        <taxon>Pseudomonadota</taxon>
        <taxon>Betaproteobacteria</taxon>
        <taxon>Burkholderiales</taxon>
        <taxon>Sphaerotilaceae</taxon>
        <taxon>Azohydromonas</taxon>
    </lineage>
</organism>
<comment type="caution">
    <text evidence="7">The sequence shown here is derived from an EMBL/GenBank/DDBJ whole genome shotgun (WGS) entry which is preliminary data.</text>
</comment>
<keyword evidence="8" id="KW-1185">Reference proteome</keyword>
<name>A0ABU5IF29_9BURK</name>
<evidence type="ECO:0000256" key="1">
    <source>
        <dbReference type="ARBA" id="ARBA00004117"/>
    </source>
</evidence>
<keyword evidence="7" id="KW-0969">Cilium</keyword>
<protein>
    <recommendedName>
        <fullName evidence="3">Flagellar basal body rod protein FlgB</fullName>
    </recommendedName>
</protein>
<dbReference type="PROSITE" id="PS00588">
    <property type="entry name" value="FLAGELLA_BB_ROD"/>
    <property type="match status" value="1"/>
</dbReference>
<dbReference type="Proteomes" id="UP001293718">
    <property type="component" value="Unassembled WGS sequence"/>
</dbReference>
<dbReference type="RefSeq" id="WP_066332573.1">
    <property type="nucleotide sequence ID" value="NZ_JAXOJX010000016.1"/>
</dbReference>
<dbReference type="Pfam" id="PF00460">
    <property type="entry name" value="Flg_bb_rod"/>
    <property type="match status" value="1"/>
</dbReference>
<dbReference type="PANTHER" id="PTHR30435">
    <property type="entry name" value="FLAGELLAR PROTEIN"/>
    <property type="match status" value="1"/>
</dbReference>
<comment type="similarity">
    <text evidence="2">Belongs to the flagella basal body rod proteins family.</text>
</comment>
<dbReference type="PIRSF" id="PIRSF002889">
    <property type="entry name" value="Rod_FlgB"/>
    <property type="match status" value="1"/>
</dbReference>
<evidence type="ECO:0000256" key="2">
    <source>
        <dbReference type="ARBA" id="ARBA00009677"/>
    </source>
</evidence>
<evidence type="ECO:0000256" key="3">
    <source>
        <dbReference type="ARBA" id="ARBA00014376"/>
    </source>
</evidence>
<evidence type="ECO:0000256" key="5">
    <source>
        <dbReference type="ARBA" id="ARBA00024934"/>
    </source>
</evidence>
<evidence type="ECO:0000259" key="6">
    <source>
        <dbReference type="Pfam" id="PF00460"/>
    </source>
</evidence>
<sequence length="167" mass="17690">MLKRLTDTLSFQTEALLLRSERQRVLASNIANADTPHYQARDMDFAQALREATGGQATLRAEMMPPSTAAGASAAPALTIRSGAPQPLASAAGHLASPVEGSVAEIGTQSRHGELAYASPAMTSLDGNTVDMDRERAAFADNSVKYEATLRFINTGVRTMLDAIKGQ</sequence>
<dbReference type="InterPro" id="IPR001444">
    <property type="entry name" value="Flag_bb_rod_N"/>
</dbReference>
<dbReference type="PANTHER" id="PTHR30435:SF12">
    <property type="entry name" value="FLAGELLAR BASAL BODY ROD PROTEIN FLGB"/>
    <property type="match status" value="1"/>
</dbReference>
<dbReference type="InterPro" id="IPR006300">
    <property type="entry name" value="FlgB"/>
</dbReference>
<comment type="subcellular location">
    <subcellularLocation>
        <location evidence="1">Bacterial flagellum basal body</location>
    </subcellularLocation>
</comment>
<gene>
    <name evidence="7" type="ORF">SM757_11830</name>
</gene>
<evidence type="ECO:0000313" key="7">
    <source>
        <dbReference type="EMBL" id="MDZ5457260.1"/>
    </source>
</evidence>
<comment type="function">
    <text evidence="5">Structural component of flagellum, the bacterial motility apparatus. Part of the rod structure of flagellar basal body.</text>
</comment>
<accession>A0ABU5IF29</accession>
<evidence type="ECO:0000256" key="4">
    <source>
        <dbReference type="ARBA" id="ARBA00023143"/>
    </source>
</evidence>
<dbReference type="EMBL" id="JAXOJX010000016">
    <property type="protein sequence ID" value="MDZ5457260.1"/>
    <property type="molecule type" value="Genomic_DNA"/>
</dbReference>
<keyword evidence="4" id="KW-0975">Bacterial flagellum</keyword>